<keyword evidence="7" id="KW-1185">Reference proteome</keyword>
<evidence type="ECO:0000259" key="5">
    <source>
        <dbReference type="PROSITE" id="PS50977"/>
    </source>
</evidence>
<dbReference type="PRINTS" id="PR00455">
    <property type="entry name" value="HTHTETR"/>
</dbReference>
<dbReference type="InterPro" id="IPR009057">
    <property type="entry name" value="Homeodomain-like_sf"/>
</dbReference>
<keyword evidence="2 4" id="KW-0238">DNA-binding</keyword>
<dbReference type="InterPro" id="IPR011075">
    <property type="entry name" value="TetR_C"/>
</dbReference>
<protein>
    <submittedName>
        <fullName evidence="6">TetR/AcrR family transcriptional regulator</fullName>
    </submittedName>
</protein>
<accession>A0A942I6Z0</accession>
<dbReference type="PANTHER" id="PTHR30055:SF223">
    <property type="entry name" value="HTH-TYPE TRANSCRIPTIONAL REGULATOR UIDR"/>
    <property type="match status" value="1"/>
</dbReference>
<dbReference type="AlphaFoldDB" id="A0A942I6Z0"/>
<dbReference type="EMBL" id="JAGXTP010000001">
    <property type="protein sequence ID" value="MBS3849503.1"/>
    <property type="molecule type" value="Genomic_DNA"/>
</dbReference>
<dbReference type="Pfam" id="PF16859">
    <property type="entry name" value="TetR_C_11"/>
    <property type="match status" value="1"/>
</dbReference>
<feature type="domain" description="HTH tetR-type" evidence="5">
    <location>
        <begin position="13"/>
        <end position="73"/>
    </location>
</feature>
<evidence type="ECO:0000256" key="4">
    <source>
        <dbReference type="PROSITE-ProRule" id="PRU00335"/>
    </source>
</evidence>
<dbReference type="Pfam" id="PF00440">
    <property type="entry name" value="TetR_N"/>
    <property type="match status" value="1"/>
</dbReference>
<dbReference type="PROSITE" id="PS50977">
    <property type="entry name" value="HTH_TETR_2"/>
    <property type="match status" value="1"/>
</dbReference>
<proteinExistence type="predicted"/>
<dbReference type="InterPro" id="IPR001647">
    <property type="entry name" value="HTH_TetR"/>
</dbReference>
<evidence type="ECO:0000256" key="1">
    <source>
        <dbReference type="ARBA" id="ARBA00023015"/>
    </source>
</evidence>
<organism evidence="6 7">
    <name type="scientific">Devosia litorisediminis</name>
    <dbReference type="NCBI Taxonomy" id="2829817"/>
    <lineage>
        <taxon>Bacteria</taxon>
        <taxon>Pseudomonadati</taxon>
        <taxon>Pseudomonadota</taxon>
        <taxon>Alphaproteobacteria</taxon>
        <taxon>Hyphomicrobiales</taxon>
        <taxon>Devosiaceae</taxon>
        <taxon>Devosia</taxon>
    </lineage>
</organism>
<comment type="caution">
    <text evidence="6">The sequence shown here is derived from an EMBL/GenBank/DDBJ whole genome shotgun (WGS) entry which is preliminary data.</text>
</comment>
<dbReference type="SUPFAM" id="SSF48498">
    <property type="entry name" value="Tetracyclin repressor-like, C-terminal domain"/>
    <property type="match status" value="1"/>
</dbReference>
<gene>
    <name evidence="6" type="ORF">KD146_12420</name>
</gene>
<feature type="DNA-binding region" description="H-T-H motif" evidence="4">
    <location>
        <begin position="36"/>
        <end position="55"/>
    </location>
</feature>
<reference evidence="6" key="1">
    <citation type="submission" date="2021-04" db="EMBL/GenBank/DDBJ databases">
        <title>Devosia litorisediminis sp. nov., isolated from a sand dune.</title>
        <authorList>
            <person name="Park S."/>
            <person name="Yoon J.-H."/>
        </authorList>
    </citation>
    <scope>NUCLEOTIDE SEQUENCE</scope>
    <source>
        <strain evidence="6">BSSL-BM10</strain>
    </source>
</reference>
<evidence type="ECO:0000256" key="2">
    <source>
        <dbReference type="ARBA" id="ARBA00023125"/>
    </source>
</evidence>
<name>A0A942I6Z0_9HYPH</name>
<keyword evidence="3" id="KW-0804">Transcription</keyword>
<dbReference type="GO" id="GO:0000976">
    <property type="term" value="F:transcription cis-regulatory region binding"/>
    <property type="evidence" value="ECO:0007669"/>
    <property type="project" value="TreeGrafter"/>
</dbReference>
<keyword evidence="1" id="KW-0805">Transcription regulation</keyword>
<dbReference type="SUPFAM" id="SSF46689">
    <property type="entry name" value="Homeodomain-like"/>
    <property type="match status" value="1"/>
</dbReference>
<evidence type="ECO:0000313" key="6">
    <source>
        <dbReference type="EMBL" id="MBS3849503.1"/>
    </source>
</evidence>
<sequence>MGEDTKKFRRRAEARPDEVLDAALAVFVEKGFAAAKVDEVARAAGVSKGLVYLYFPSKEALLEGIVKRALAPVADHAVEGLAHFDGDPREAITMLLTILCRQLSDPAKLAVPKLVLSEVVRFPELAAMYRREVLDKVRPALEGMVARGVANGQLRPIDPEMAVRSIIGPLMAHIAMSELFDIRPDDGLAMERLLKSHLDILFYGMSEARP</sequence>
<dbReference type="Proteomes" id="UP000678281">
    <property type="component" value="Unassembled WGS sequence"/>
</dbReference>
<dbReference type="InterPro" id="IPR050109">
    <property type="entry name" value="HTH-type_TetR-like_transc_reg"/>
</dbReference>
<dbReference type="Gene3D" id="1.10.357.10">
    <property type="entry name" value="Tetracycline Repressor, domain 2"/>
    <property type="match status" value="1"/>
</dbReference>
<evidence type="ECO:0000313" key="7">
    <source>
        <dbReference type="Proteomes" id="UP000678281"/>
    </source>
</evidence>
<evidence type="ECO:0000256" key="3">
    <source>
        <dbReference type="ARBA" id="ARBA00023163"/>
    </source>
</evidence>
<dbReference type="FunFam" id="1.10.10.60:FF:000141">
    <property type="entry name" value="TetR family transcriptional regulator"/>
    <property type="match status" value="1"/>
</dbReference>
<dbReference type="GO" id="GO:0003700">
    <property type="term" value="F:DNA-binding transcription factor activity"/>
    <property type="evidence" value="ECO:0007669"/>
    <property type="project" value="TreeGrafter"/>
</dbReference>
<dbReference type="PANTHER" id="PTHR30055">
    <property type="entry name" value="HTH-TYPE TRANSCRIPTIONAL REGULATOR RUTR"/>
    <property type="match status" value="1"/>
</dbReference>
<dbReference type="RefSeq" id="WP_212658969.1">
    <property type="nucleotide sequence ID" value="NZ_JAGXTP010000001.1"/>
</dbReference>
<dbReference type="InterPro" id="IPR036271">
    <property type="entry name" value="Tet_transcr_reg_TetR-rel_C_sf"/>
</dbReference>